<feature type="domain" description="Major facilitator superfamily (MFS) profile" evidence="10">
    <location>
        <begin position="16"/>
        <end position="450"/>
    </location>
</feature>
<reference evidence="11" key="1">
    <citation type="submission" date="2021-10" db="EMBL/GenBank/DDBJ databases">
        <authorList>
            <person name="Piombo E."/>
        </authorList>
    </citation>
    <scope>NUCLEOTIDE SEQUENCE</scope>
</reference>
<proteinExistence type="inferred from homology"/>
<comment type="caution">
    <text evidence="11">The sequence shown here is derived from an EMBL/GenBank/DDBJ whole genome shotgun (WGS) entry which is preliminary data.</text>
</comment>
<dbReference type="InterPro" id="IPR005829">
    <property type="entry name" value="Sugar_transporter_CS"/>
</dbReference>
<comment type="subcellular location">
    <subcellularLocation>
        <location evidence="1">Membrane</location>
        <topology evidence="1">Multi-pass membrane protein</topology>
    </subcellularLocation>
</comment>
<dbReference type="PRINTS" id="PR00171">
    <property type="entry name" value="SUGRTRNSPORT"/>
</dbReference>
<dbReference type="Proteomes" id="UP000775872">
    <property type="component" value="Unassembled WGS sequence"/>
</dbReference>
<keyword evidence="6 9" id="KW-0472">Membrane</keyword>
<dbReference type="GO" id="GO:0016020">
    <property type="term" value="C:membrane"/>
    <property type="evidence" value="ECO:0007669"/>
    <property type="project" value="UniProtKB-SubCell"/>
</dbReference>
<feature type="transmembrane region" description="Helical" evidence="9">
    <location>
        <begin position="278"/>
        <end position="297"/>
    </location>
</feature>
<dbReference type="PROSITE" id="PS50850">
    <property type="entry name" value="MFS"/>
    <property type="match status" value="1"/>
</dbReference>
<feature type="transmembrane region" description="Helical" evidence="9">
    <location>
        <begin position="360"/>
        <end position="383"/>
    </location>
</feature>
<evidence type="ECO:0000256" key="9">
    <source>
        <dbReference type="SAM" id="Phobius"/>
    </source>
</evidence>
<protein>
    <recommendedName>
        <fullName evidence="10">Major facilitator superfamily (MFS) profile domain-containing protein</fullName>
    </recommendedName>
</protein>
<evidence type="ECO:0000313" key="11">
    <source>
        <dbReference type="EMBL" id="CAH0054488.1"/>
    </source>
</evidence>
<organism evidence="11 12">
    <name type="scientific">Clonostachys solani</name>
    <dbReference type="NCBI Taxonomy" id="160281"/>
    <lineage>
        <taxon>Eukaryota</taxon>
        <taxon>Fungi</taxon>
        <taxon>Dikarya</taxon>
        <taxon>Ascomycota</taxon>
        <taxon>Pezizomycotina</taxon>
        <taxon>Sordariomycetes</taxon>
        <taxon>Hypocreomycetidae</taxon>
        <taxon>Hypocreales</taxon>
        <taxon>Bionectriaceae</taxon>
        <taxon>Clonostachys</taxon>
    </lineage>
</organism>
<evidence type="ECO:0000256" key="3">
    <source>
        <dbReference type="ARBA" id="ARBA00022448"/>
    </source>
</evidence>
<keyword evidence="3 7" id="KW-0813">Transport</keyword>
<evidence type="ECO:0000313" key="12">
    <source>
        <dbReference type="Proteomes" id="UP000775872"/>
    </source>
</evidence>
<dbReference type="PANTHER" id="PTHR48022">
    <property type="entry name" value="PLASTIDIC GLUCOSE TRANSPORTER 4"/>
    <property type="match status" value="1"/>
</dbReference>
<dbReference type="GO" id="GO:0005351">
    <property type="term" value="F:carbohydrate:proton symporter activity"/>
    <property type="evidence" value="ECO:0007669"/>
    <property type="project" value="TreeGrafter"/>
</dbReference>
<accession>A0A9P0EP46</accession>
<dbReference type="Pfam" id="PF00083">
    <property type="entry name" value="Sugar_tr"/>
    <property type="match status" value="1"/>
</dbReference>
<feature type="compositionally biased region" description="Basic residues" evidence="8">
    <location>
        <begin position="494"/>
        <end position="503"/>
    </location>
</feature>
<keyword evidence="12" id="KW-1185">Reference proteome</keyword>
<dbReference type="EMBL" id="CABFOC020000050">
    <property type="protein sequence ID" value="CAH0054488.1"/>
    <property type="molecule type" value="Genomic_DNA"/>
</dbReference>
<keyword evidence="4 9" id="KW-0812">Transmembrane</keyword>
<feature type="transmembrane region" description="Helical" evidence="9">
    <location>
        <begin position="12"/>
        <end position="34"/>
    </location>
</feature>
<gene>
    <name evidence="11" type="ORF">CSOL1703_00016557</name>
</gene>
<feature type="transmembrane region" description="Helical" evidence="9">
    <location>
        <begin position="86"/>
        <end position="104"/>
    </location>
</feature>
<dbReference type="SUPFAM" id="SSF103473">
    <property type="entry name" value="MFS general substrate transporter"/>
    <property type="match status" value="1"/>
</dbReference>
<comment type="similarity">
    <text evidence="2 7">Belongs to the major facilitator superfamily. Sugar transporter (TC 2.A.1.1) family.</text>
</comment>
<dbReference type="FunFam" id="1.20.1250.20:FF:000134">
    <property type="entry name" value="MFS sugar transporter protein"/>
    <property type="match status" value="1"/>
</dbReference>
<keyword evidence="5 9" id="KW-1133">Transmembrane helix</keyword>
<dbReference type="InterPro" id="IPR003663">
    <property type="entry name" value="Sugar/inositol_transpt"/>
</dbReference>
<evidence type="ECO:0000256" key="5">
    <source>
        <dbReference type="ARBA" id="ARBA00022989"/>
    </source>
</evidence>
<dbReference type="PROSITE" id="PS00216">
    <property type="entry name" value="SUGAR_TRANSPORT_1"/>
    <property type="match status" value="1"/>
</dbReference>
<sequence length="503" mass="55440">MMWPSTSQGKWLSFYITFASGAGFALFGYDQGVFGALLDNESFIKTFNNPDPTLQGHITAIYDLGCFAGALLTMWRGNHFGSRKTILAGCIVLIIGAILQTTSYHTAQMIIGRFVAGVGNGMNTTSIPVWQSETAPAKWRGRVMVLQLALNQCGNVTAQWINYGMTFISSNSVSWRFPLAFQCFWAILAMAFVPFLPDSPRWLIMKERNEEALEIIQRLGGNSETEDENRTVHEEIRASVQHEMSMGKINIRSLLKSDSLQTTRRIILGAGTQLMQQWSGINALFYYLPVVFASLGVGRNLSLILSSCNAMNMTISTVLGALWIEGVGRKKLMVWGAVGQSICFCFISIGLSLGGSRWEAVAVAFVFGYSTVFALTWIAVPWMYPAEVNTQRMRIAGAGVATATNWINNYVVVLVTPVGIRNLNWRYYLIYAVLNAAFAIICKVFYVETARLSLEQIDNIFDRSAPIESIEGAGGGTDNEKAASEALPSVLHVPNRHSKSSCN</sequence>
<feature type="transmembrane region" description="Helical" evidence="9">
    <location>
        <begin position="332"/>
        <end position="354"/>
    </location>
</feature>
<dbReference type="PANTHER" id="PTHR48022:SF28">
    <property type="entry name" value="MAJOR FACILITATOR SUPERFAMILY (MFS) PROFILE DOMAIN-CONTAINING PROTEIN-RELATED"/>
    <property type="match status" value="1"/>
</dbReference>
<evidence type="ECO:0000259" key="10">
    <source>
        <dbReference type="PROSITE" id="PS50850"/>
    </source>
</evidence>
<dbReference type="InterPro" id="IPR036259">
    <property type="entry name" value="MFS_trans_sf"/>
</dbReference>
<dbReference type="Gene3D" id="1.20.1250.20">
    <property type="entry name" value="MFS general substrate transporter like domains"/>
    <property type="match status" value="1"/>
</dbReference>
<dbReference type="InterPro" id="IPR050360">
    <property type="entry name" value="MFS_Sugar_Transporters"/>
</dbReference>
<feature type="transmembrane region" description="Helical" evidence="9">
    <location>
        <begin position="395"/>
        <end position="415"/>
    </location>
</feature>
<feature type="transmembrane region" description="Helical" evidence="9">
    <location>
        <begin position="427"/>
        <end position="446"/>
    </location>
</feature>
<evidence type="ECO:0000256" key="7">
    <source>
        <dbReference type="RuleBase" id="RU003346"/>
    </source>
</evidence>
<dbReference type="NCBIfam" id="TIGR00879">
    <property type="entry name" value="SP"/>
    <property type="match status" value="1"/>
</dbReference>
<dbReference type="InterPro" id="IPR020846">
    <property type="entry name" value="MFS_dom"/>
</dbReference>
<feature type="transmembrane region" description="Helical" evidence="9">
    <location>
        <begin position="175"/>
        <end position="196"/>
    </location>
</feature>
<name>A0A9P0EP46_9HYPO</name>
<dbReference type="AlphaFoldDB" id="A0A9P0EP46"/>
<feature type="transmembrane region" description="Helical" evidence="9">
    <location>
        <begin position="54"/>
        <end position="74"/>
    </location>
</feature>
<feature type="region of interest" description="Disordered" evidence="8">
    <location>
        <begin position="472"/>
        <end position="503"/>
    </location>
</feature>
<dbReference type="OrthoDB" id="5119681at2759"/>
<evidence type="ECO:0000256" key="6">
    <source>
        <dbReference type="ARBA" id="ARBA00023136"/>
    </source>
</evidence>
<evidence type="ECO:0000256" key="2">
    <source>
        <dbReference type="ARBA" id="ARBA00010992"/>
    </source>
</evidence>
<evidence type="ECO:0000256" key="8">
    <source>
        <dbReference type="SAM" id="MobiDB-lite"/>
    </source>
</evidence>
<evidence type="ECO:0000256" key="4">
    <source>
        <dbReference type="ARBA" id="ARBA00022692"/>
    </source>
</evidence>
<evidence type="ECO:0000256" key="1">
    <source>
        <dbReference type="ARBA" id="ARBA00004141"/>
    </source>
</evidence>
<dbReference type="InterPro" id="IPR005828">
    <property type="entry name" value="MFS_sugar_transport-like"/>
</dbReference>